<proteinExistence type="predicted"/>
<gene>
    <name evidence="2" type="ORF">HaLaN_08431</name>
</gene>
<sequence length="107" mass="11549">MEGGPGARLTSITHLGPDYCTRLWLGRPQLTKNDRKPTPGSRTAPTRPATFLPSRIILHAVGRAQQSVKGGRAWWVLACRGLEPAWCSGCNTVEDTVEEGGCNPVIP</sequence>
<evidence type="ECO:0000313" key="2">
    <source>
        <dbReference type="EMBL" id="GFH12697.1"/>
    </source>
</evidence>
<accession>A0A699YQV8</accession>
<organism evidence="2 3">
    <name type="scientific">Haematococcus lacustris</name>
    <name type="common">Green alga</name>
    <name type="synonym">Haematococcus pluvialis</name>
    <dbReference type="NCBI Taxonomy" id="44745"/>
    <lineage>
        <taxon>Eukaryota</taxon>
        <taxon>Viridiplantae</taxon>
        <taxon>Chlorophyta</taxon>
        <taxon>core chlorophytes</taxon>
        <taxon>Chlorophyceae</taxon>
        <taxon>CS clade</taxon>
        <taxon>Chlamydomonadales</taxon>
        <taxon>Haematococcaceae</taxon>
        <taxon>Haematococcus</taxon>
    </lineage>
</organism>
<evidence type="ECO:0000313" key="3">
    <source>
        <dbReference type="Proteomes" id="UP000485058"/>
    </source>
</evidence>
<comment type="caution">
    <text evidence="2">The sequence shown here is derived from an EMBL/GenBank/DDBJ whole genome shotgun (WGS) entry which is preliminary data.</text>
</comment>
<dbReference type="EMBL" id="BLLF01000530">
    <property type="protein sequence ID" value="GFH12697.1"/>
    <property type="molecule type" value="Genomic_DNA"/>
</dbReference>
<keyword evidence="3" id="KW-1185">Reference proteome</keyword>
<reference evidence="2 3" key="1">
    <citation type="submission" date="2020-02" db="EMBL/GenBank/DDBJ databases">
        <title>Draft genome sequence of Haematococcus lacustris strain NIES-144.</title>
        <authorList>
            <person name="Morimoto D."/>
            <person name="Nakagawa S."/>
            <person name="Yoshida T."/>
            <person name="Sawayama S."/>
        </authorList>
    </citation>
    <scope>NUCLEOTIDE SEQUENCE [LARGE SCALE GENOMIC DNA]</scope>
    <source>
        <strain evidence="2 3">NIES-144</strain>
    </source>
</reference>
<dbReference type="Proteomes" id="UP000485058">
    <property type="component" value="Unassembled WGS sequence"/>
</dbReference>
<dbReference type="AlphaFoldDB" id="A0A699YQV8"/>
<feature type="region of interest" description="Disordered" evidence="1">
    <location>
        <begin position="27"/>
        <end position="48"/>
    </location>
</feature>
<evidence type="ECO:0000256" key="1">
    <source>
        <dbReference type="SAM" id="MobiDB-lite"/>
    </source>
</evidence>
<name>A0A699YQV8_HAELA</name>
<protein>
    <submittedName>
        <fullName evidence="2">Uncharacterized protein</fullName>
    </submittedName>
</protein>